<sequence>MAMEMSERYSCLPQGPQPMEIVLLMGRGCFWKKCRFCDYYDDAGEDAVSIPLDHRVLDAVTGAFGRLVVLNSGSYFELPREIQMRIIDLCVEKGIAHLHMESHWLLVNRVKKLKAELAEKGIALHPRIGIETFDENYREGVMAKGMGYGLAPSDIAAVFDECCLLFGMEGQSTEQFERDLTLAKKWFQTVYINIFNDNKTPIKADVRLIHWFMDNWYKCLQKDPQCWVLVENTALGVGD</sequence>
<evidence type="ECO:0008006" key="3">
    <source>
        <dbReference type="Google" id="ProtNLM"/>
    </source>
</evidence>
<proteinExistence type="predicted"/>
<evidence type="ECO:0000313" key="2">
    <source>
        <dbReference type="Proteomes" id="UP000199652"/>
    </source>
</evidence>
<dbReference type="Proteomes" id="UP000199652">
    <property type="component" value="Unassembled WGS sequence"/>
</dbReference>
<dbReference type="EMBL" id="FNOU01000012">
    <property type="protein sequence ID" value="SDX96992.1"/>
    <property type="molecule type" value="Genomic_DNA"/>
</dbReference>
<dbReference type="STRING" id="1528.SAMN04488579_11251"/>
<keyword evidence="2" id="KW-1185">Reference proteome</keyword>
<accession>A0A1H3G0X1</accession>
<evidence type="ECO:0000313" key="1">
    <source>
        <dbReference type="EMBL" id="SDX96992.1"/>
    </source>
</evidence>
<name>A0A1H3G0X1_EUBBA</name>
<organism evidence="1 2">
    <name type="scientific">Eubacterium barkeri</name>
    <name type="common">Clostridium barkeri</name>
    <dbReference type="NCBI Taxonomy" id="1528"/>
    <lineage>
        <taxon>Bacteria</taxon>
        <taxon>Bacillati</taxon>
        <taxon>Bacillota</taxon>
        <taxon>Clostridia</taxon>
        <taxon>Eubacteriales</taxon>
        <taxon>Eubacteriaceae</taxon>
        <taxon>Eubacterium</taxon>
    </lineage>
</organism>
<reference evidence="2" key="1">
    <citation type="submission" date="2016-10" db="EMBL/GenBank/DDBJ databases">
        <authorList>
            <person name="Varghese N."/>
            <person name="Submissions S."/>
        </authorList>
    </citation>
    <scope>NUCLEOTIDE SEQUENCE [LARGE SCALE GENOMIC DNA]</scope>
    <source>
        <strain evidence="2">VPI 5359</strain>
    </source>
</reference>
<gene>
    <name evidence="1" type="ORF">SAMN04488579_11251</name>
</gene>
<dbReference type="OrthoDB" id="5321814at2"/>
<dbReference type="AlphaFoldDB" id="A0A1H3G0X1"/>
<protein>
    <recommendedName>
        <fullName evidence="3">Elp3/MiaA/NifB-like radical SAM core domain-containing protein</fullName>
    </recommendedName>
</protein>
<dbReference type="RefSeq" id="WP_090245401.1">
    <property type="nucleotide sequence ID" value="NZ_FNOU01000012.1"/>
</dbReference>